<evidence type="ECO:0000256" key="4">
    <source>
        <dbReference type="ARBA" id="ARBA00022722"/>
    </source>
</evidence>
<dbReference type="Pfam" id="PF00665">
    <property type="entry name" value="rve"/>
    <property type="match status" value="1"/>
</dbReference>
<dbReference type="Gene3D" id="3.30.70.270">
    <property type="match status" value="2"/>
</dbReference>
<gene>
    <name evidence="11" type="ORF">JYU34_011356</name>
</gene>
<dbReference type="PROSITE" id="PS50878">
    <property type="entry name" value="RT_POL"/>
    <property type="match status" value="1"/>
</dbReference>
<keyword evidence="7" id="KW-0695">RNA-directed DNA polymerase</keyword>
<dbReference type="Proteomes" id="UP000823941">
    <property type="component" value="Chromosome 15"/>
</dbReference>
<feature type="domain" description="Integrase catalytic" evidence="10">
    <location>
        <begin position="1157"/>
        <end position="1316"/>
    </location>
</feature>
<proteinExistence type="predicted"/>
<comment type="caution">
    <text evidence="11">The sequence shown here is derived from an EMBL/GenBank/DDBJ whole genome shotgun (WGS) entry which is preliminary data.</text>
</comment>
<sequence>MNPRDHTGNQPQISALSIESRDHTGNQPQISALSNESRDHTGNQPQISALSNESRDHTGNQPQISALSNNSFKNKCITQTQSGTYPLSPVPENTSTPQEYPESKPNQVYEVNIDTTKRLLPHVLLESQVSDIPLSLLVDSGSAVCLLKQSSIAQYPKIITEQIKIKGVDPGDETIETDGHFQLKLKIHDKKTTPFKFHIIKNINLPYDGIIGSDFLTALGCKIDYTRDTLRIGKNDIKLHFSEPFYVIPPRTEAVIEVSVKKTDLKEGLILDQHLNENLLISNCIVKIKDNNRANITVANISESFSNIKTNLTLKVEPMDSVTILSTSRTQSTSERTEKVVNALTIDHLNLEEKEALIELCSMYSDIFYLPEDHLTFTSALDHQIKTNSDIPIHTKSYRFPECHKKEVESQIGKMLDQNIIEPSSSPWSSPIWIVPKKLDSQGQRKWRIVIDYRKLNDITIGETYPIPQISEILDQLGNSKYFSTLDLTSGFHQILINKADAPKTAFSVPQGHFQFNRMPFGLKNAPSTFQKLMNTCLSGLQGTRCFVYLDDIVVYSHDLNSHINNLKSVFERLRNFNLKLQPGKCEFLRTEVAYLGHIIGEHGVKPNPEKIKAVSEYPIPNSPKDIKSFLGLVSYYRRFIPDFSKLAKPLTSLLKKDVPFKWQNDQQLAFESLKTKLISAPILAYPDFTQPFLLTCDASNYAISAILSQGPIGQDRPIAYASRTLNKAECNYSVTEKECLAVIYGTKVFRPYLYGNSFTVITDHKPLEWLFKCKDPGSRLIRWRLKLEEFEYDIRYKKGKINTNADALSRFPVNPVQPEQPLESGSNENQDPVLGDIDLMDLLTSPPSFNLDDLSPLNLGEDLVPLPEINPEPYLPSTADPPDEIPTIEVNLPSVGADDQPIVMPTPSPTNNQSDLPDHPYSTFLKSIANKDIQLNTKIIEHNEKITKAKQKIIVIPTSIDLDESNPFIQEILGIIPDPEILNKERVLNSFISFENENKLYYLLFFKVHHFDKSCYEDIYKCLKSLRNEFSNSANESPISEIAITDFKNPFDVHQFIKIYNMYLYLFHNMGIDINIYKDKIIYPALSEIPKILRENHEIPIAGHLGSTRMLHRIQEKFYWKNMRADIENYVKKCPQCQTNKALRQINRAPMQITSSSTEPCQRISLDIVGPLPEAGPAKLKYILTIQDDLTKFSSAYPIRSTTAEETSECLLHYISIFGIPKTILTDQGTNFTSELFKKTCEFLKIKNLWSSPYHPQTQGALERSHSTLKEYLRSFVNEEQTNWPRYVYTAMLTYNTTVHSTTHFSPFELLFGCKPSLPNSIYEDCTGATYPDYVRMLQNRLKYSREKALDLMRKSKESSKTYYDTHTRPVKYKTGDYVYLKNHLRMRKGLSPQWKGPYKVIKINGNNTLTLLINRRHVKHHYDEVKLANVELNL</sequence>
<dbReference type="InterPro" id="IPR012337">
    <property type="entry name" value="RNaseH-like_sf"/>
</dbReference>
<dbReference type="PANTHER" id="PTHR37984:SF5">
    <property type="entry name" value="PROTEIN NYNRIN-LIKE"/>
    <property type="match status" value="1"/>
</dbReference>
<evidence type="ECO:0000256" key="1">
    <source>
        <dbReference type="ARBA" id="ARBA00012493"/>
    </source>
</evidence>
<reference evidence="11 12" key="1">
    <citation type="submission" date="2021-06" db="EMBL/GenBank/DDBJ databases">
        <title>A haploid diamondback moth (Plutella xylostella L.) genome assembly resolves 31 chromosomes and identifies a diamide resistance mutation.</title>
        <authorList>
            <person name="Ward C.M."/>
            <person name="Perry K.D."/>
            <person name="Baker G."/>
            <person name="Powis K."/>
            <person name="Heckel D.G."/>
            <person name="Baxter S.W."/>
        </authorList>
    </citation>
    <scope>NUCLEOTIDE SEQUENCE [LARGE SCALE GENOMIC DNA]</scope>
    <source>
        <strain evidence="11 12">LV</strain>
        <tissue evidence="11">Single pupa</tissue>
    </source>
</reference>
<keyword evidence="12" id="KW-1185">Reference proteome</keyword>
<evidence type="ECO:0000256" key="2">
    <source>
        <dbReference type="ARBA" id="ARBA00022679"/>
    </source>
</evidence>
<evidence type="ECO:0000256" key="5">
    <source>
        <dbReference type="ARBA" id="ARBA00022759"/>
    </source>
</evidence>
<evidence type="ECO:0000259" key="9">
    <source>
        <dbReference type="PROSITE" id="PS50878"/>
    </source>
</evidence>
<dbReference type="InterPro" id="IPR041373">
    <property type="entry name" value="RT_RNaseH"/>
</dbReference>
<evidence type="ECO:0000259" key="10">
    <source>
        <dbReference type="PROSITE" id="PS50994"/>
    </source>
</evidence>
<evidence type="ECO:0000313" key="11">
    <source>
        <dbReference type="EMBL" id="KAG7304414.1"/>
    </source>
</evidence>
<dbReference type="Pfam" id="PF00077">
    <property type="entry name" value="RVP"/>
    <property type="match status" value="1"/>
</dbReference>
<feature type="region of interest" description="Disordered" evidence="8">
    <location>
        <begin position="812"/>
        <end position="831"/>
    </location>
</feature>
<evidence type="ECO:0000256" key="6">
    <source>
        <dbReference type="ARBA" id="ARBA00022801"/>
    </source>
</evidence>
<evidence type="ECO:0000256" key="8">
    <source>
        <dbReference type="SAM" id="MobiDB-lite"/>
    </source>
</evidence>
<dbReference type="CDD" id="cd01647">
    <property type="entry name" value="RT_LTR"/>
    <property type="match status" value="1"/>
</dbReference>
<dbReference type="CDD" id="cd09274">
    <property type="entry name" value="RNase_HI_RT_Ty3"/>
    <property type="match status" value="1"/>
</dbReference>
<dbReference type="Gene3D" id="3.10.10.10">
    <property type="entry name" value="HIV Type 1 Reverse Transcriptase, subunit A, domain 1"/>
    <property type="match status" value="1"/>
</dbReference>
<accession>A0ABQ7QI08</accession>
<feature type="compositionally biased region" description="Polar residues" evidence="8">
    <location>
        <begin position="25"/>
        <end position="35"/>
    </location>
</feature>
<dbReference type="InterPro" id="IPR021109">
    <property type="entry name" value="Peptidase_aspartic_dom_sf"/>
</dbReference>
<dbReference type="Gene3D" id="2.30.30.850">
    <property type="match status" value="1"/>
</dbReference>
<dbReference type="SUPFAM" id="SSF50630">
    <property type="entry name" value="Acid proteases"/>
    <property type="match status" value="1"/>
</dbReference>
<evidence type="ECO:0000313" key="12">
    <source>
        <dbReference type="Proteomes" id="UP000823941"/>
    </source>
</evidence>
<dbReference type="SUPFAM" id="SSF53098">
    <property type="entry name" value="Ribonuclease H-like"/>
    <property type="match status" value="1"/>
</dbReference>
<dbReference type="InterPro" id="IPR018061">
    <property type="entry name" value="Retropepsins"/>
</dbReference>
<dbReference type="InterPro" id="IPR050951">
    <property type="entry name" value="Retrovirus_Pol_polyprotein"/>
</dbReference>
<feature type="compositionally biased region" description="Polar residues" evidence="8">
    <location>
        <begin position="8"/>
        <end position="17"/>
    </location>
</feature>
<dbReference type="Gene3D" id="1.10.340.70">
    <property type="match status" value="1"/>
</dbReference>
<dbReference type="Gene3D" id="3.30.420.10">
    <property type="entry name" value="Ribonuclease H-like superfamily/Ribonuclease H"/>
    <property type="match status" value="1"/>
</dbReference>
<dbReference type="PANTHER" id="PTHR37984">
    <property type="entry name" value="PROTEIN CBG26694"/>
    <property type="match status" value="1"/>
</dbReference>
<evidence type="ECO:0000256" key="3">
    <source>
        <dbReference type="ARBA" id="ARBA00022695"/>
    </source>
</evidence>
<organism evidence="11 12">
    <name type="scientific">Plutella xylostella</name>
    <name type="common">Diamondback moth</name>
    <name type="synonym">Plutella maculipennis</name>
    <dbReference type="NCBI Taxonomy" id="51655"/>
    <lineage>
        <taxon>Eukaryota</taxon>
        <taxon>Metazoa</taxon>
        <taxon>Ecdysozoa</taxon>
        <taxon>Arthropoda</taxon>
        <taxon>Hexapoda</taxon>
        <taxon>Insecta</taxon>
        <taxon>Pterygota</taxon>
        <taxon>Neoptera</taxon>
        <taxon>Endopterygota</taxon>
        <taxon>Lepidoptera</taxon>
        <taxon>Glossata</taxon>
        <taxon>Ditrysia</taxon>
        <taxon>Yponomeutoidea</taxon>
        <taxon>Plutellidae</taxon>
        <taxon>Plutella</taxon>
    </lineage>
</organism>
<dbReference type="InterPro" id="IPR043502">
    <property type="entry name" value="DNA/RNA_pol_sf"/>
</dbReference>
<dbReference type="InterPro" id="IPR041588">
    <property type="entry name" value="Integrase_H2C2"/>
</dbReference>
<keyword evidence="6" id="KW-0378">Hydrolase</keyword>
<keyword evidence="4" id="KW-0540">Nuclease</keyword>
<keyword evidence="5" id="KW-0255">Endonuclease</keyword>
<dbReference type="InterPro" id="IPR043128">
    <property type="entry name" value="Rev_trsase/Diguanyl_cyclase"/>
</dbReference>
<dbReference type="SUPFAM" id="SSF56672">
    <property type="entry name" value="DNA/RNA polymerases"/>
    <property type="match status" value="1"/>
</dbReference>
<dbReference type="CDD" id="cd00303">
    <property type="entry name" value="retropepsin_like"/>
    <property type="match status" value="1"/>
</dbReference>
<evidence type="ECO:0000256" key="7">
    <source>
        <dbReference type="ARBA" id="ARBA00022918"/>
    </source>
</evidence>
<dbReference type="Pfam" id="PF00078">
    <property type="entry name" value="RVT_1"/>
    <property type="match status" value="1"/>
</dbReference>
<dbReference type="Gene3D" id="3.10.20.370">
    <property type="match status" value="1"/>
</dbReference>
<dbReference type="EMBL" id="JAHIBW010000015">
    <property type="protein sequence ID" value="KAG7304414.1"/>
    <property type="molecule type" value="Genomic_DNA"/>
</dbReference>
<keyword evidence="3" id="KW-0548">Nucleotidyltransferase</keyword>
<dbReference type="Pfam" id="PF17917">
    <property type="entry name" value="RT_RNaseH"/>
    <property type="match status" value="1"/>
</dbReference>
<name>A0ABQ7QI08_PLUXY</name>
<keyword evidence="2" id="KW-0808">Transferase</keyword>
<dbReference type="Pfam" id="PF17921">
    <property type="entry name" value="Integrase_H2C2"/>
    <property type="match status" value="1"/>
</dbReference>
<feature type="compositionally biased region" description="Polar residues" evidence="8">
    <location>
        <begin position="59"/>
        <end position="98"/>
    </location>
</feature>
<protein>
    <recommendedName>
        <fullName evidence="1">RNA-directed DNA polymerase</fullName>
        <ecNumber evidence="1">2.7.7.49</ecNumber>
    </recommendedName>
</protein>
<feature type="region of interest" description="Disordered" evidence="8">
    <location>
        <begin position="1"/>
        <end position="107"/>
    </location>
</feature>
<dbReference type="PROSITE" id="PS50994">
    <property type="entry name" value="INTEGRASE"/>
    <property type="match status" value="1"/>
</dbReference>
<dbReference type="InterPro" id="IPR036397">
    <property type="entry name" value="RNaseH_sf"/>
</dbReference>
<feature type="compositionally biased region" description="Polar residues" evidence="8">
    <location>
        <begin position="42"/>
        <end position="52"/>
    </location>
</feature>
<dbReference type="Gene3D" id="2.40.70.10">
    <property type="entry name" value="Acid Proteases"/>
    <property type="match status" value="1"/>
</dbReference>
<dbReference type="InterPro" id="IPR000477">
    <property type="entry name" value="RT_dom"/>
</dbReference>
<dbReference type="InterPro" id="IPR001584">
    <property type="entry name" value="Integrase_cat-core"/>
</dbReference>
<feature type="domain" description="Reverse transcriptase" evidence="9">
    <location>
        <begin position="416"/>
        <end position="600"/>
    </location>
</feature>
<dbReference type="EC" id="2.7.7.49" evidence="1"/>